<dbReference type="GO" id="GO:0043709">
    <property type="term" value="P:cell adhesion involved in single-species biofilm formation"/>
    <property type="evidence" value="ECO:0007669"/>
    <property type="project" value="TreeGrafter"/>
</dbReference>
<evidence type="ECO:0000256" key="1">
    <source>
        <dbReference type="SAM" id="Phobius"/>
    </source>
</evidence>
<organism evidence="3">
    <name type="scientific">hydrocarbon metagenome</name>
    <dbReference type="NCBI Taxonomy" id="938273"/>
    <lineage>
        <taxon>unclassified sequences</taxon>
        <taxon>metagenomes</taxon>
        <taxon>ecological metagenomes</taxon>
    </lineage>
</organism>
<dbReference type="InterPro" id="IPR029787">
    <property type="entry name" value="Nucleotide_cyclase"/>
</dbReference>
<feature type="transmembrane region" description="Helical" evidence="1">
    <location>
        <begin position="158"/>
        <end position="182"/>
    </location>
</feature>
<dbReference type="FunFam" id="3.30.70.270:FF:000001">
    <property type="entry name" value="Diguanylate cyclase domain protein"/>
    <property type="match status" value="1"/>
</dbReference>
<keyword evidence="1" id="KW-0812">Transmembrane</keyword>
<feature type="transmembrane region" description="Helical" evidence="1">
    <location>
        <begin position="50"/>
        <end position="69"/>
    </location>
</feature>
<dbReference type="GO" id="GO:0052621">
    <property type="term" value="F:diguanylate cyclase activity"/>
    <property type="evidence" value="ECO:0007669"/>
    <property type="project" value="TreeGrafter"/>
</dbReference>
<dbReference type="CDD" id="cd01949">
    <property type="entry name" value="GGDEF"/>
    <property type="match status" value="1"/>
</dbReference>
<feature type="transmembrane region" description="Helical" evidence="1">
    <location>
        <begin position="127"/>
        <end position="146"/>
    </location>
</feature>
<dbReference type="NCBIfam" id="TIGR00254">
    <property type="entry name" value="GGDEF"/>
    <property type="match status" value="1"/>
</dbReference>
<dbReference type="SUPFAM" id="SSF55073">
    <property type="entry name" value="Nucleotide cyclase"/>
    <property type="match status" value="1"/>
</dbReference>
<dbReference type="GO" id="GO:1902201">
    <property type="term" value="P:negative regulation of bacterial-type flagellum-dependent cell motility"/>
    <property type="evidence" value="ECO:0007669"/>
    <property type="project" value="TreeGrafter"/>
</dbReference>
<dbReference type="InterPro" id="IPR050469">
    <property type="entry name" value="Diguanylate_Cyclase"/>
</dbReference>
<sequence length="380" mass="42635">MNINKSALLVGGNPDNFSLRHRILNITAALAIAVALVVGIESLFLEFSPLLTASIFVYLGLMSLIYYLARFKNIVEPSITAACLLLILFFTPAGWIFNGGSGGGAHYTVMFYGLVICALCSGWKRNLFIFLLLFIVGGLGIFEYFHPEHIYYSDNRSLRYFDIISSMLITIILTILLFAVYLKNYDQERARVLEYSQLLEKMAITDGLTGLFNHSYIYKLLEDRISDSRDYDTKLSIIMLDLDYFKHVNDTFGHEFGNKVLVEVARSLQKNIRNSDLAGRYGGEEFIVICPEIGLEEASTLAQRLITEIDNLIIGDGIKVTLSGGVAELDKDVDRTAMSFIEKADDALYQAKRMGRNRIAKYINTLGQIPSIQTCSKILT</sequence>
<dbReference type="Gene3D" id="3.30.70.270">
    <property type="match status" value="1"/>
</dbReference>
<gene>
    <name evidence="3" type="ORF">ASZ90_019769</name>
</gene>
<keyword evidence="1" id="KW-0472">Membrane</keyword>
<reference evidence="3" key="1">
    <citation type="journal article" date="2015" name="Proc. Natl. Acad. Sci. U.S.A.">
        <title>Networks of energetic and metabolic interactions define dynamics in microbial communities.</title>
        <authorList>
            <person name="Embree M."/>
            <person name="Liu J.K."/>
            <person name="Al-Bassam M.M."/>
            <person name="Zengler K."/>
        </authorList>
    </citation>
    <scope>NUCLEOTIDE SEQUENCE</scope>
</reference>
<dbReference type="InterPro" id="IPR043128">
    <property type="entry name" value="Rev_trsase/Diguanyl_cyclase"/>
</dbReference>
<dbReference type="PANTHER" id="PTHR45138:SF9">
    <property type="entry name" value="DIGUANYLATE CYCLASE DGCM-RELATED"/>
    <property type="match status" value="1"/>
</dbReference>
<dbReference type="PANTHER" id="PTHR45138">
    <property type="entry name" value="REGULATORY COMPONENTS OF SENSORY TRANSDUCTION SYSTEM"/>
    <property type="match status" value="1"/>
</dbReference>
<dbReference type="GO" id="GO:0005886">
    <property type="term" value="C:plasma membrane"/>
    <property type="evidence" value="ECO:0007669"/>
    <property type="project" value="TreeGrafter"/>
</dbReference>
<feature type="transmembrane region" description="Helical" evidence="1">
    <location>
        <begin position="104"/>
        <end position="120"/>
    </location>
</feature>
<feature type="domain" description="GGDEF" evidence="2">
    <location>
        <begin position="233"/>
        <end position="364"/>
    </location>
</feature>
<dbReference type="SMART" id="SM00267">
    <property type="entry name" value="GGDEF"/>
    <property type="match status" value="1"/>
</dbReference>
<name>A0A0W8E2I2_9ZZZZ</name>
<evidence type="ECO:0000259" key="2">
    <source>
        <dbReference type="PROSITE" id="PS50887"/>
    </source>
</evidence>
<dbReference type="InterPro" id="IPR000160">
    <property type="entry name" value="GGDEF_dom"/>
</dbReference>
<proteinExistence type="predicted"/>
<feature type="transmembrane region" description="Helical" evidence="1">
    <location>
        <begin position="81"/>
        <end position="98"/>
    </location>
</feature>
<dbReference type="EMBL" id="LNQE01001907">
    <property type="protein sequence ID" value="KUG02836.1"/>
    <property type="molecule type" value="Genomic_DNA"/>
</dbReference>
<feature type="transmembrane region" description="Helical" evidence="1">
    <location>
        <begin position="23"/>
        <end position="44"/>
    </location>
</feature>
<protein>
    <submittedName>
        <fullName evidence="3">Diguanylate cyclase (Ggdef domain) with pas/pac sensor</fullName>
    </submittedName>
</protein>
<dbReference type="AlphaFoldDB" id="A0A0W8E2I2"/>
<accession>A0A0W8E2I2</accession>
<dbReference type="PROSITE" id="PS50887">
    <property type="entry name" value="GGDEF"/>
    <property type="match status" value="1"/>
</dbReference>
<keyword evidence="1" id="KW-1133">Transmembrane helix</keyword>
<comment type="caution">
    <text evidence="3">The sequence shown here is derived from an EMBL/GenBank/DDBJ whole genome shotgun (WGS) entry which is preliminary data.</text>
</comment>
<evidence type="ECO:0000313" key="3">
    <source>
        <dbReference type="EMBL" id="KUG02836.1"/>
    </source>
</evidence>
<dbReference type="Pfam" id="PF00990">
    <property type="entry name" value="GGDEF"/>
    <property type="match status" value="1"/>
</dbReference>